<dbReference type="AlphaFoldDB" id="A0A1S2PSA1"/>
<proteinExistence type="predicted"/>
<reference evidence="2 3" key="1">
    <citation type="submission" date="2016-10" db="EMBL/GenBank/DDBJ databases">
        <title>Genome sequence of Streptomyces sp. MUSC 93.</title>
        <authorList>
            <person name="Lee L.-H."/>
            <person name="Ser H.-L."/>
            <person name="Law J.W.-F."/>
        </authorList>
    </citation>
    <scope>NUCLEOTIDE SEQUENCE [LARGE SCALE GENOMIC DNA]</scope>
    <source>
        <strain evidence="2 3">MUSC 93</strain>
    </source>
</reference>
<organism evidence="2 3">
    <name type="scientific">Streptomyces colonosanans</name>
    <dbReference type="NCBI Taxonomy" id="1428652"/>
    <lineage>
        <taxon>Bacteria</taxon>
        <taxon>Bacillati</taxon>
        <taxon>Actinomycetota</taxon>
        <taxon>Actinomycetes</taxon>
        <taxon>Kitasatosporales</taxon>
        <taxon>Streptomycetaceae</taxon>
        <taxon>Streptomyces</taxon>
    </lineage>
</organism>
<dbReference type="Proteomes" id="UP000179935">
    <property type="component" value="Unassembled WGS sequence"/>
</dbReference>
<protein>
    <recommendedName>
        <fullName evidence="4">Lipoprotein</fullName>
    </recommendedName>
</protein>
<dbReference type="RefSeq" id="WP_071365453.1">
    <property type="nucleotide sequence ID" value="NZ_MLYP01000019.1"/>
</dbReference>
<feature type="signal peptide" evidence="1">
    <location>
        <begin position="1"/>
        <end position="20"/>
    </location>
</feature>
<dbReference type="STRING" id="1428652.BIV24_07820"/>
<keyword evidence="3" id="KW-1185">Reference proteome</keyword>
<feature type="chain" id="PRO_5039385755" description="Lipoprotein" evidence="1">
    <location>
        <begin position="21"/>
        <end position="305"/>
    </location>
</feature>
<comment type="caution">
    <text evidence="2">The sequence shown here is derived from an EMBL/GenBank/DDBJ whole genome shotgun (WGS) entry which is preliminary data.</text>
</comment>
<evidence type="ECO:0008006" key="4">
    <source>
        <dbReference type="Google" id="ProtNLM"/>
    </source>
</evidence>
<dbReference type="EMBL" id="MLYP01000019">
    <property type="protein sequence ID" value="OIJ96633.1"/>
    <property type="molecule type" value="Genomic_DNA"/>
</dbReference>
<keyword evidence="1" id="KW-0732">Signal</keyword>
<name>A0A1S2PSA1_9ACTN</name>
<gene>
    <name evidence="2" type="ORF">BIV24_07820</name>
</gene>
<evidence type="ECO:0000313" key="3">
    <source>
        <dbReference type="Proteomes" id="UP000179935"/>
    </source>
</evidence>
<evidence type="ECO:0000313" key="2">
    <source>
        <dbReference type="EMBL" id="OIJ96633.1"/>
    </source>
</evidence>
<sequence length="305" mass="31873">MRIRATVAAVSGALALSAFAVPAAQADGHASFRADVAKVREAASAAHGKTAFSAAADPGTPYDLNVTFSNLKIGKAYKVGTTNNVAIPVSYTLTHGADVNIKASDFETEAYLYKGSFDNPSNILFSDKGATCTATSSTVATCKGNVDVHPAYHELDNAEAGTWRAGALALAWNGEQTKSAPDFSKVGFADKGGLGSTLIQRNSQLTVDAAPEPVKKGGTLTVTGKLTRANWETRKYAGYGLQSVQLQFCKKGSHTYTTLKTIKTSSTGNLKTTVKATGSGYYRYVFAGTSTTPAVKAAADYVVVK</sequence>
<accession>A0A1S2PSA1</accession>
<dbReference type="OrthoDB" id="3296851at2"/>
<evidence type="ECO:0000256" key="1">
    <source>
        <dbReference type="SAM" id="SignalP"/>
    </source>
</evidence>